<evidence type="ECO:0008006" key="4">
    <source>
        <dbReference type="Google" id="ProtNLM"/>
    </source>
</evidence>
<evidence type="ECO:0000313" key="3">
    <source>
        <dbReference type="Proteomes" id="UP001054902"/>
    </source>
</evidence>
<dbReference type="Gene3D" id="3.20.20.190">
    <property type="entry name" value="Phosphatidylinositol (PI) phosphodiesterase"/>
    <property type="match status" value="1"/>
</dbReference>
<accession>A0AAD3D0F0</accession>
<keyword evidence="3" id="KW-1185">Reference proteome</keyword>
<dbReference type="PANTHER" id="PTHR13593">
    <property type="match status" value="1"/>
</dbReference>
<evidence type="ECO:0000313" key="2">
    <source>
        <dbReference type="EMBL" id="GFH55327.1"/>
    </source>
</evidence>
<evidence type="ECO:0000256" key="1">
    <source>
        <dbReference type="SAM" id="Phobius"/>
    </source>
</evidence>
<dbReference type="Pfam" id="PF26146">
    <property type="entry name" value="PI-PLC_X"/>
    <property type="match status" value="1"/>
</dbReference>
<proteinExistence type="predicted"/>
<dbReference type="PANTHER" id="PTHR13593:SF140">
    <property type="entry name" value="PLC-LIKE PHOSPHODIESTERASE"/>
    <property type="match status" value="1"/>
</dbReference>
<dbReference type="InterPro" id="IPR017946">
    <property type="entry name" value="PLC-like_Pdiesterase_TIM-brl"/>
</dbReference>
<organism evidence="2 3">
    <name type="scientific">Chaetoceros tenuissimus</name>
    <dbReference type="NCBI Taxonomy" id="426638"/>
    <lineage>
        <taxon>Eukaryota</taxon>
        <taxon>Sar</taxon>
        <taxon>Stramenopiles</taxon>
        <taxon>Ochrophyta</taxon>
        <taxon>Bacillariophyta</taxon>
        <taxon>Coscinodiscophyceae</taxon>
        <taxon>Chaetocerotophycidae</taxon>
        <taxon>Chaetocerotales</taxon>
        <taxon>Chaetocerotaceae</taxon>
        <taxon>Chaetoceros</taxon>
    </lineage>
</organism>
<keyword evidence="1" id="KW-0812">Transmembrane</keyword>
<dbReference type="GO" id="GO:0008081">
    <property type="term" value="F:phosphoric diester hydrolase activity"/>
    <property type="evidence" value="ECO:0007669"/>
    <property type="project" value="InterPro"/>
</dbReference>
<comment type="caution">
    <text evidence="2">The sequence shown here is derived from an EMBL/GenBank/DDBJ whole genome shotgun (WGS) entry which is preliminary data.</text>
</comment>
<gene>
    <name evidence="2" type="ORF">CTEN210_11803</name>
</gene>
<dbReference type="InterPro" id="IPR051057">
    <property type="entry name" value="PI-PLC_domain"/>
</dbReference>
<dbReference type="Proteomes" id="UP001054902">
    <property type="component" value="Unassembled WGS sequence"/>
</dbReference>
<keyword evidence="1" id="KW-0472">Membrane</keyword>
<keyword evidence="1" id="KW-1133">Transmembrane helix</keyword>
<reference evidence="2 3" key="1">
    <citation type="journal article" date="2021" name="Sci. Rep.">
        <title>The genome of the diatom Chaetoceros tenuissimus carries an ancient integrated fragment of an extant virus.</title>
        <authorList>
            <person name="Hongo Y."/>
            <person name="Kimura K."/>
            <person name="Takaki Y."/>
            <person name="Yoshida Y."/>
            <person name="Baba S."/>
            <person name="Kobayashi G."/>
            <person name="Nagasaki K."/>
            <person name="Hano T."/>
            <person name="Tomaru Y."/>
        </authorList>
    </citation>
    <scope>NUCLEOTIDE SEQUENCE [LARGE SCALE GENOMIC DNA]</scope>
    <source>
        <strain evidence="2 3">NIES-3715</strain>
    </source>
</reference>
<dbReference type="EMBL" id="BLLK01000047">
    <property type="protein sequence ID" value="GFH55327.1"/>
    <property type="molecule type" value="Genomic_DNA"/>
</dbReference>
<sequence length="383" mass="43238">MARSTKSYDEEMQYANQKSCCSCPKFIFFLLVLSATVGVLFGFVDIETLENFFTGGTSNGNTDTGTGNNDDTTPSRPPFEYMQCHPFNDAQCCNGLDTNCNLKVDEFMWATVHNANHDHLLVPNHEAPLEQALEAGYRGLMLDVCKCPTSDTTFEITFCHSLCGVGPRDPTEVFANLNTFLNQNPTEIVMINFEMSVGDPTPQEIWDVLRENTGLRQKTYNHLETEKDWPTLGNLLSDNKQLIVFEHNHDSDCVNPNNPGCNARVEPWFTYAVETEFDFDDVDAVNFYDTSCVFKRGAGGRKEIFQINHFVTATFGPSKSSADELNTYENIQARVEACERITKHPVGSVAIDFWQRGDTVEFTQTLNAERGKRRNRLLSWIFG</sequence>
<dbReference type="GO" id="GO:0006629">
    <property type="term" value="P:lipid metabolic process"/>
    <property type="evidence" value="ECO:0007669"/>
    <property type="project" value="InterPro"/>
</dbReference>
<name>A0AAD3D0F0_9STRA</name>
<dbReference type="AlphaFoldDB" id="A0AAD3D0F0"/>
<protein>
    <recommendedName>
        <fullName evidence="4">Phosphatidylinositol-specific phospholipase C X domain-containing protein</fullName>
    </recommendedName>
</protein>
<feature type="transmembrane region" description="Helical" evidence="1">
    <location>
        <begin position="26"/>
        <end position="44"/>
    </location>
</feature>
<dbReference type="SUPFAM" id="SSF51695">
    <property type="entry name" value="PLC-like phosphodiesterases"/>
    <property type="match status" value="1"/>
</dbReference>